<dbReference type="PROSITE" id="PS51257">
    <property type="entry name" value="PROKAR_LIPOPROTEIN"/>
    <property type="match status" value="1"/>
</dbReference>
<organism evidence="2 3">
    <name type="scientific">Sutcliffiella cohnii</name>
    <dbReference type="NCBI Taxonomy" id="33932"/>
    <lineage>
        <taxon>Bacteria</taxon>
        <taxon>Bacillati</taxon>
        <taxon>Bacillota</taxon>
        <taxon>Bacilli</taxon>
        <taxon>Bacillales</taxon>
        <taxon>Bacillaceae</taxon>
        <taxon>Sutcliffiella</taxon>
    </lineage>
</organism>
<feature type="transmembrane region" description="Helical" evidence="1">
    <location>
        <begin position="47"/>
        <end position="66"/>
    </location>
</feature>
<dbReference type="KEGG" id="bcoh:BC6307_02100"/>
<keyword evidence="1" id="KW-1133">Transmembrane helix</keyword>
<reference evidence="2 3" key="1">
    <citation type="submission" date="2016-12" db="EMBL/GenBank/DDBJ databases">
        <title>The whole genome sequencing and assembly of Bacillus cohnii DSM 6307T strain.</title>
        <authorList>
            <person name="Lee Y.-J."/>
            <person name="Yi H."/>
            <person name="Bahn Y.-S."/>
            <person name="Kim J.F."/>
            <person name="Lee D.-W."/>
        </authorList>
    </citation>
    <scope>NUCLEOTIDE SEQUENCE [LARGE SCALE GENOMIC DNA]</scope>
    <source>
        <strain evidence="2 3">DSM 6307</strain>
    </source>
</reference>
<evidence type="ECO:0000313" key="2">
    <source>
        <dbReference type="EMBL" id="AST90156.1"/>
    </source>
</evidence>
<evidence type="ECO:0000313" key="3">
    <source>
        <dbReference type="Proteomes" id="UP000215224"/>
    </source>
</evidence>
<gene>
    <name evidence="2" type="ORF">BC6307_02100</name>
</gene>
<dbReference type="Proteomes" id="UP000215224">
    <property type="component" value="Chromosome"/>
</dbReference>
<evidence type="ECO:0000256" key="1">
    <source>
        <dbReference type="SAM" id="Phobius"/>
    </source>
</evidence>
<keyword evidence="1" id="KW-0472">Membrane</keyword>
<sequence length="96" mass="11309">MSIQNKDYPLTKNEYWFYLIGSIVLASCMLFTFMLSSFYSPLILLQIRLLMIGIGIIFYLTVYIFYKLKIKVTQEELKEELNEIIIIINGKEIGRV</sequence>
<dbReference type="STRING" id="1314751.GCA_001591425_01855"/>
<dbReference type="RefSeq" id="WP_066415052.1">
    <property type="nucleotide sequence ID" value="NZ_CP018866.1"/>
</dbReference>
<protein>
    <submittedName>
        <fullName evidence="2">Uncharacterized protein</fullName>
    </submittedName>
</protein>
<keyword evidence="3" id="KW-1185">Reference proteome</keyword>
<dbReference type="AlphaFoldDB" id="A0A223KL88"/>
<proteinExistence type="predicted"/>
<name>A0A223KL88_9BACI</name>
<keyword evidence="1" id="KW-0812">Transmembrane</keyword>
<accession>A0A223KL88</accession>
<feature type="transmembrane region" description="Helical" evidence="1">
    <location>
        <begin position="15"/>
        <end position="35"/>
    </location>
</feature>
<dbReference type="EMBL" id="CP018866">
    <property type="protein sequence ID" value="AST90156.1"/>
    <property type="molecule type" value="Genomic_DNA"/>
</dbReference>